<evidence type="ECO:0000256" key="1">
    <source>
        <dbReference type="SAM" id="Phobius"/>
    </source>
</evidence>
<protein>
    <recommendedName>
        <fullName evidence="4">FHA domain-containing protein</fullName>
    </recommendedName>
</protein>
<feature type="transmembrane region" description="Helical" evidence="1">
    <location>
        <begin position="438"/>
        <end position="468"/>
    </location>
</feature>
<dbReference type="EMBL" id="RCBY01000135">
    <property type="protein sequence ID" value="RQH34470.1"/>
    <property type="molecule type" value="Genomic_DNA"/>
</dbReference>
<dbReference type="RefSeq" id="WP_124147221.1">
    <property type="nucleotide sequence ID" value="NZ_CAWOKI010000243.1"/>
</dbReference>
<keyword evidence="1" id="KW-0812">Transmembrane</keyword>
<keyword evidence="1" id="KW-1133">Transmembrane helix</keyword>
<proteinExistence type="predicted"/>
<evidence type="ECO:0000313" key="2">
    <source>
        <dbReference type="EMBL" id="RQH34470.1"/>
    </source>
</evidence>
<keyword evidence="3" id="KW-1185">Reference proteome</keyword>
<accession>A0A3N6RJL5</accession>
<feature type="transmembrane region" description="Helical" evidence="1">
    <location>
        <begin position="534"/>
        <end position="567"/>
    </location>
</feature>
<sequence>MKTNLILALERANLTWTLQPQRACKVGHDSDCDIILPSIGHVPTLNLEFRYNQSTKKWCLKKLDGYQNVTVNNRLMEDKEVPILGETRIETIEGQALLAVPRAESYETESSPPFLRNSTTNLITSTRLLSGYAYLKGIFSSFELLDYLRVDPYKAKIPASSLNLDEIAGHAARSALITVLFAISALTVVCVQTLIIIEIGFSIWAFLLGIVGGLLVGFELVYLRWFMARQFIKKNYTQNYQVSFFKFLEPLVNNFRQLVMQVEQRQNVIVFGGNYPFTGYGELIPKSSWTVPIDRLAEDSNSKVDIPISEFYKSVDADIAQKQLPKLQKYSYLFIDGFELKDSQFLAVPTTQPGVTYLEDPLLNQEHNKVGSLKRAYRVYQYTDTERDYVLTHFLRFLNAGSITFVESSAYILTGIDRKRFSLVSTLQDTNFLRLIKALIIGIIIGIVPGGSYFTGLIAVVHIGVFIYKITSWQLNNFRQKRAAEFGEEYNYGVDKTLREYVAEPLFFERKEKEKGSNFTIRKIVFNPRLYNPIGIVIIVIAVLLWFFVWIPLLLAAFVNIGLNAFLRVDRDLKINFDYYGAQDTLLYWKTIQTTIFNSTIKTLNDWGVDTSEFEFFKQVINNGIMIDANNITNNGQIAGGMNAQTTYNQTANKPSNK</sequence>
<keyword evidence="1" id="KW-0472">Membrane</keyword>
<comment type="caution">
    <text evidence="2">The sequence shown here is derived from an EMBL/GenBank/DDBJ whole genome shotgun (WGS) entry which is preliminary data.</text>
</comment>
<dbReference type="Proteomes" id="UP000269154">
    <property type="component" value="Unassembled WGS sequence"/>
</dbReference>
<feature type="transmembrane region" description="Helical" evidence="1">
    <location>
        <begin position="175"/>
        <end position="197"/>
    </location>
</feature>
<dbReference type="AlphaFoldDB" id="A0A3N6RJL5"/>
<name>A0A3N6RJL5_9CYAN</name>
<gene>
    <name evidence="2" type="ORF">D5R40_20830</name>
</gene>
<feature type="transmembrane region" description="Helical" evidence="1">
    <location>
        <begin position="203"/>
        <end position="223"/>
    </location>
</feature>
<organism evidence="2 3">
    <name type="scientific">Okeania hirsuta</name>
    <dbReference type="NCBI Taxonomy" id="1458930"/>
    <lineage>
        <taxon>Bacteria</taxon>
        <taxon>Bacillati</taxon>
        <taxon>Cyanobacteriota</taxon>
        <taxon>Cyanophyceae</taxon>
        <taxon>Oscillatoriophycideae</taxon>
        <taxon>Oscillatoriales</taxon>
        <taxon>Microcoleaceae</taxon>
        <taxon>Okeania</taxon>
    </lineage>
</organism>
<evidence type="ECO:0000313" key="3">
    <source>
        <dbReference type="Proteomes" id="UP000269154"/>
    </source>
</evidence>
<reference evidence="2 3" key="1">
    <citation type="journal article" date="2018" name="ACS Chem. Biol.">
        <title>Ketoreductase domain dysfunction expands chemodiversity: malyngamide biosynthesis in the cyanobacterium Okeania hirsuta.</title>
        <authorList>
            <person name="Moss N.A."/>
            <person name="Leao T."/>
            <person name="Rankin M."/>
            <person name="McCullough T.M."/>
            <person name="Qu P."/>
            <person name="Korobeynikov A."/>
            <person name="Smith J.L."/>
            <person name="Gerwick L."/>
            <person name="Gerwick W.H."/>
        </authorList>
    </citation>
    <scope>NUCLEOTIDE SEQUENCE [LARGE SCALE GENOMIC DNA]</scope>
    <source>
        <strain evidence="2 3">PAB10Feb10-1</strain>
    </source>
</reference>
<evidence type="ECO:0008006" key="4">
    <source>
        <dbReference type="Google" id="ProtNLM"/>
    </source>
</evidence>